<gene>
    <name evidence="1" type="ORF">GJJ30_10705</name>
</gene>
<evidence type="ECO:0000313" key="2">
    <source>
        <dbReference type="Proteomes" id="UP000441754"/>
    </source>
</evidence>
<evidence type="ECO:0000313" key="1">
    <source>
        <dbReference type="EMBL" id="MRS61757.1"/>
    </source>
</evidence>
<comment type="caution">
    <text evidence="1">The sequence shown here is derived from an EMBL/GenBank/DDBJ whole genome shotgun (WGS) entry which is preliminary data.</text>
</comment>
<protein>
    <submittedName>
        <fullName evidence="1">Uncharacterized protein</fullName>
    </submittedName>
</protein>
<accession>A0A7K0EIW7</accession>
<organism evidence="1 2">
    <name type="scientific">Larkinella terrae</name>
    <dbReference type="NCBI Taxonomy" id="2025311"/>
    <lineage>
        <taxon>Bacteria</taxon>
        <taxon>Pseudomonadati</taxon>
        <taxon>Bacteroidota</taxon>
        <taxon>Cytophagia</taxon>
        <taxon>Cytophagales</taxon>
        <taxon>Spirosomataceae</taxon>
        <taxon>Larkinella</taxon>
    </lineage>
</organism>
<sequence length="146" mass="16155">MTTTPPKLPPAKRDTYGLILQGLKFVAIEHYDQMGGSGSFRQEQKFHLNKLIALFEKDQASLYRLIQQHGDGMELNAPFYDAIDLVREMIETAASLSQQQNPEGGTVGIPLMRQILAEIRAGNFATVEELPEGVQSVKQLNTPAGE</sequence>
<reference evidence="1 2" key="1">
    <citation type="journal article" date="2018" name="Antonie Van Leeuwenhoek">
        <title>Larkinella terrae sp. nov., isolated from soil on Jeju Island, South Korea.</title>
        <authorList>
            <person name="Ten L.N."/>
            <person name="Jeon J."/>
            <person name="Park S.J."/>
            <person name="Park S."/>
            <person name="Lee S.Y."/>
            <person name="Kim M.K."/>
            <person name="Jung H.Y."/>
        </authorList>
    </citation>
    <scope>NUCLEOTIDE SEQUENCE [LARGE SCALE GENOMIC DNA]</scope>
    <source>
        <strain evidence="1 2">KCTC 52001</strain>
    </source>
</reference>
<dbReference type="OrthoDB" id="9842025at2"/>
<dbReference type="RefSeq" id="WP_154175150.1">
    <property type="nucleotide sequence ID" value="NZ_WJXZ01000006.1"/>
</dbReference>
<name>A0A7K0EIW7_9BACT</name>
<dbReference type="Proteomes" id="UP000441754">
    <property type="component" value="Unassembled WGS sequence"/>
</dbReference>
<proteinExistence type="predicted"/>
<dbReference type="EMBL" id="WJXZ01000006">
    <property type="protein sequence ID" value="MRS61757.1"/>
    <property type="molecule type" value="Genomic_DNA"/>
</dbReference>
<keyword evidence="2" id="KW-1185">Reference proteome</keyword>
<dbReference type="AlphaFoldDB" id="A0A7K0EIW7"/>